<evidence type="ECO:0000256" key="7">
    <source>
        <dbReference type="ARBA" id="ARBA00047551"/>
    </source>
</evidence>
<dbReference type="GO" id="GO:0061685">
    <property type="term" value="F:diphthine methylesterase activity"/>
    <property type="evidence" value="ECO:0007669"/>
    <property type="project" value="UniProtKB-EC"/>
</dbReference>
<dbReference type="InterPro" id="IPR052415">
    <property type="entry name" value="Diphthine_MTase"/>
</dbReference>
<dbReference type="PANTHER" id="PTHR46042:SF1">
    <property type="entry name" value="DIPHTHINE METHYLTRANSFERASE"/>
    <property type="match status" value="1"/>
</dbReference>
<dbReference type="InterPro" id="IPR019775">
    <property type="entry name" value="WD40_repeat_CS"/>
</dbReference>
<feature type="repeat" description="WD" evidence="8">
    <location>
        <begin position="204"/>
        <end position="240"/>
    </location>
</feature>
<dbReference type="CTD" id="36346286"/>
<evidence type="ECO:0000256" key="4">
    <source>
        <dbReference type="ARBA" id="ARBA00022801"/>
    </source>
</evidence>
<comment type="catalytic activity">
    <reaction evidence="7">
        <text>diphthine methyl ester-[translation elongation factor 2] + H2O = diphthine-[translation elongation factor 2] + methanol + H(+)</text>
        <dbReference type="Rhea" id="RHEA:42656"/>
        <dbReference type="Rhea" id="RHEA-COMP:10172"/>
        <dbReference type="Rhea" id="RHEA-COMP:10173"/>
        <dbReference type="ChEBI" id="CHEBI:15377"/>
        <dbReference type="ChEBI" id="CHEBI:15378"/>
        <dbReference type="ChEBI" id="CHEBI:17790"/>
        <dbReference type="ChEBI" id="CHEBI:79005"/>
        <dbReference type="ChEBI" id="CHEBI:82696"/>
        <dbReference type="EC" id="3.1.1.97"/>
    </reaction>
</comment>
<dbReference type="PROSITE" id="PS50082">
    <property type="entry name" value="WD_REPEATS_2"/>
    <property type="match status" value="1"/>
</dbReference>
<evidence type="ECO:0000256" key="1">
    <source>
        <dbReference type="ARBA" id="ARBA00005156"/>
    </source>
</evidence>
<dbReference type="GeneID" id="36346286"/>
<comment type="similarity">
    <text evidence="5">Belongs to the DPH7 family.</text>
</comment>
<dbReference type="GO" id="GO:0017183">
    <property type="term" value="P:protein histidyl modification to diphthamide"/>
    <property type="evidence" value="ECO:0007669"/>
    <property type="project" value="TreeGrafter"/>
</dbReference>
<accession>W6U221</accession>
<dbReference type="KEGG" id="egl:EGR_10571"/>
<evidence type="ECO:0000313" key="10">
    <source>
        <dbReference type="Proteomes" id="UP000019149"/>
    </source>
</evidence>
<dbReference type="Pfam" id="PF00400">
    <property type="entry name" value="WD40"/>
    <property type="match status" value="2"/>
</dbReference>
<keyword evidence="3" id="KW-0677">Repeat</keyword>
<dbReference type="STRING" id="6210.W6U221"/>
<dbReference type="SUPFAM" id="SSF50978">
    <property type="entry name" value="WD40 repeat-like"/>
    <property type="match status" value="1"/>
</dbReference>
<dbReference type="RefSeq" id="XP_024345767.1">
    <property type="nucleotide sequence ID" value="XM_024499820.1"/>
</dbReference>
<keyword evidence="4" id="KW-0378">Hydrolase</keyword>
<dbReference type="EC" id="3.1.1.97" evidence="6"/>
<keyword evidence="2 8" id="KW-0853">WD repeat</keyword>
<proteinExistence type="inferred from homology"/>
<protein>
    <recommendedName>
        <fullName evidence="6">methylated diphthine methylhydrolase</fullName>
        <ecNumber evidence="6">3.1.1.97</ecNumber>
    </recommendedName>
</protein>
<dbReference type="PROSITE" id="PS00678">
    <property type="entry name" value="WD_REPEATS_1"/>
    <property type="match status" value="1"/>
</dbReference>
<keyword evidence="10" id="KW-1185">Reference proteome</keyword>
<dbReference type="EMBL" id="APAU02000235">
    <property type="protein sequence ID" value="EUB54571.1"/>
    <property type="molecule type" value="Genomic_DNA"/>
</dbReference>
<evidence type="ECO:0000313" key="9">
    <source>
        <dbReference type="EMBL" id="EUB54571.1"/>
    </source>
</evidence>
<evidence type="ECO:0000256" key="3">
    <source>
        <dbReference type="ARBA" id="ARBA00022737"/>
    </source>
</evidence>
<comment type="pathway">
    <text evidence="1">Protein modification; peptidyl-diphthamide biosynthesis.</text>
</comment>
<dbReference type="AlphaFoldDB" id="W6U221"/>
<evidence type="ECO:0000256" key="6">
    <source>
        <dbReference type="ARBA" id="ARBA00039131"/>
    </source>
</evidence>
<dbReference type="InterPro" id="IPR001680">
    <property type="entry name" value="WD40_rpt"/>
</dbReference>
<dbReference type="GO" id="GO:0005737">
    <property type="term" value="C:cytoplasm"/>
    <property type="evidence" value="ECO:0007669"/>
    <property type="project" value="TreeGrafter"/>
</dbReference>
<evidence type="ECO:0000256" key="2">
    <source>
        <dbReference type="ARBA" id="ARBA00022574"/>
    </source>
</evidence>
<dbReference type="OrthoDB" id="6225367at2759"/>
<name>W6U221_ECHGR</name>
<evidence type="ECO:0000256" key="5">
    <source>
        <dbReference type="ARBA" id="ARBA00038092"/>
    </source>
</evidence>
<evidence type="ECO:0000256" key="8">
    <source>
        <dbReference type="PROSITE-ProRule" id="PRU00221"/>
    </source>
</evidence>
<dbReference type="SMART" id="SM00320">
    <property type="entry name" value="WD40"/>
    <property type="match status" value="2"/>
</dbReference>
<comment type="caution">
    <text evidence="9">The sequence shown here is derived from an EMBL/GenBank/DDBJ whole genome shotgun (WGS) entry which is preliminary data.</text>
</comment>
<reference evidence="9 10" key="1">
    <citation type="journal article" date="2013" name="Nat. Genet.">
        <title>The genome of the hydatid tapeworm Echinococcus granulosus.</title>
        <authorList>
            <person name="Zheng H."/>
            <person name="Zhang W."/>
            <person name="Zhang L."/>
            <person name="Zhang Z."/>
            <person name="Li J."/>
            <person name="Lu G."/>
            <person name="Zhu Y."/>
            <person name="Wang Y."/>
            <person name="Huang Y."/>
            <person name="Liu J."/>
            <person name="Kang H."/>
            <person name="Chen J."/>
            <person name="Wang L."/>
            <person name="Chen A."/>
            <person name="Yu S."/>
            <person name="Gao Z."/>
            <person name="Jin L."/>
            <person name="Gu W."/>
            <person name="Wang Z."/>
            <person name="Zhao L."/>
            <person name="Shi B."/>
            <person name="Wen H."/>
            <person name="Lin R."/>
            <person name="Jones M.K."/>
            <person name="Brejova B."/>
            <person name="Vinar T."/>
            <person name="Zhao G."/>
            <person name="McManus D.P."/>
            <person name="Chen Z."/>
            <person name="Zhou Y."/>
            <person name="Wang S."/>
        </authorList>
    </citation>
    <scope>NUCLEOTIDE SEQUENCE [LARGE SCALE GENOMIC DNA]</scope>
</reference>
<dbReference type="Proteomes" id="UP000019149">
    <property type="component" value="Unassembled WGS sequence"/>
</dbReference>
<dbReference type="InterPro" id="IPR036322">
    <property type="entry name" value="WD40_repeat_dom_sf"/>
</dbReference>
<sequence>MSAAFSEIGSYRFGLHTDSIELSPCGEQALVGSYELDEASLTTGKRNGQLVRFEIDEKHVAKSYELKVPGVLDLCWMCSDLCLAATSSGELYTISSQPSQPLTIRNIISVSQKLLLSADFHGTKYAQFNMLCHILRAVTADETGNIYLVDSPKGAVISTCKAHEFESWCVRFSKNDDNLVLSGGDDCISRVWDQRVGFTKCTFSRRHEMGVCSLSSVPTHRHLISTGCFDEKLRIWDLRSVGGGGSAEVVVCHSEGGGVWRHKWSPCAGRLLMACMHAGFAVVRVPAGLSVPSPDGPLAKPTFYQPSAKLAYGVDWHINAWADEQQHFEALLATCSFYDNCVSFAICTDSDVSGKIITTGSSEWGTLCKLNTSDFHPESIGRRNQLLSLFPGLHSLYTWYRPTHRPCCFPQTWESEFIVHTRRIGRRPRSDRCLYRIRRNSTNPPTIEAVMVIGQTVLSNSLCEDWRGPHLKVCPKDERECLHTPYLGEPRCISEDNGFHYVPSAETLQKEMWFTDARIPTGGVKRHLYTFSRKYEVCRLERYQVLIGQYVDSKSNCRMMFLMDQLFIPSPGTFNTNFEQDILDGMFRCL</sequence>
<organism evidence="9 10">
    <name type="scientific">Echinococcus granulosus</name>
    <name type="common">Hydatid tapeworm</name>
    <dbReference type="NCBI Taxonomy" id="6210"/>
    <lineage>
        <taxon>Eukaryota</taxon>
        <taxon>Metazoa</taxon>
        <taxon>Spiralia</taxon>
        <taxon>Lophotrochozoa</taxon>
        <taxon>Platyhelminthes</taxon>
        <taxon>Cestoda</taxon>
        <taxon>Eucestoda</taxon>
        <taxon>Cyclophyllidea</taxon>
        <taxon>Taeniidae</taxon>
        <taxon>Echinococcus</taxon>
        <taxon>Echinococcus granulosus group</taxon>
    </lineage>
</organism>
<dbReference type="Gene3D" id="2.130.10.10">
    <property type="entry name" value="YVTN repeat-like/Quinoprotein amine dehydrogenase"/>
    <property type="match status" value="1"/>
</dbReference>
<dbReference type="InterPro" id="IPR015943">
    <property type="entry name" value="WD40/YVTN_repeat-like_dom_sf"/>
</dbReference>
<dbReference type="PANTHER" id="PTHR46042">
    <property type="entry name" value="DIPHTHINE METHYLTRANSFERASE"/>
    <property type="match status" value="1"/>
</dbReference>
<gene>
    <name evidence="9" type="ORF">EGR_10571</name>
</gene>